<organism evidence="3 4">
    <name type="scientific">Actinacidiphila paucisporea</name>
    <dbReference type="NCBI Taxonomy" id="310782"/>
    <lineage>
        <taxon>Bacteria</taxon>
        <taxon>Bacillati</taxon>
        <taxon>Actinomycetota</taxon>
        <taxon>Actinomycetes</taxon>
        <taxon>Kitasatosporales</taxon>
        <taxon>Streptomycetaceae</taxon>
        <taxon>Actinacidiphila</taxon>
    </lineage>
</organism>
<feature type="transmembrane region" description="Helical" evidence="2">
    <location>
        <begin position="229"/>
        <end position="250"/>
    </location>
</feature>
<evidence type="ECO:0000256" key="2">
    <source>
        <dbReference type="SAM" id="Phobius"/>
    </source>
</evidence>
<feature type="transmembrane region" description="Helical" evidence="2">
    <location>
        <begin position="44"/>
        <end position="69"/>
    </location>
</feature>
<feature type="region of interest" description="Disordered" evidence="1">
    <location>
        <begin position="1"/>
        <end position="40"/>
    </location>
</feature>
<accession>A0A1M7B3V4</accession>
<dbReference type="RefSeq" id="WP_073496036.1">
    <property type="nucleotide sequence ID" value="NZ_FRBI01000004.1"/>
</dbReference>
<feature type="transmembrane region" description="Helical" evidence="2">
    <location>
        <begin position="439"/>
        <end position="458"/>
    </location>
</feature>
<keyword evidence="2" id="KW-0472">Membrane</keyword>
<evidence type="ECO:0000313" key="4">
    <source>
        <dbReference type="Proteomes" id="UP000184111"/>
    </source>
</evidence>
<dbReference type="Proteomes" id="UP000184111">
    <property type="component" value="Unassembled WGS sequence"/>
</dbReference>
<evidence type="ECO:0000256" key="1">
    <source>
        <dbReference type="SAM" id="MobiDB-lite"/>
    </source>
</evidence>
<keyword evidence="2" id="KW-0812">Transmembrane</keyword>
<feature type="compositionally biased region" description="Low complexity" evidence="1">
    <location>
        <begin position="12"/>
        <end position="27"/>
    </location>
</feature>
<dbReference type="OrthoDB" id="4350252at2"/>
<gene>
    <name evidence="3" type="ORF">SAMN05216499_104272</name>
</gene>
<sequence>MTTSQTAPPQREVAATAEPATAPVPEAYRPRRGPRLLSGGPRRLGVRTVAALVMLGALCAVAVIGAVAVRHDTARLRTTVTHRAAVSAQLRFALADLDAERADTLAPGHAAADHDTLVGNQLNALLTAQERRAQVSGLLQQLGADRSRHGAVTGLLDGLGRYDDLSGRAAYVAEQDPDPAAGHPPIRAVSLNVQAGNVMHDQLLPAAGRLSEAYQKQADEQRAAAHDAAVRWSLVIAALGLAAVAVLLWWQWEMARDYRRRFNPALVAASAAALAVTLAGGLALTATADAVTAAGEQGLRPWTRLAEAHAVAAQAAASESRWFVHASAFGAADQQQFDDLAKALDGLLSPDGYATDAERPAYLDVLARYGHFRADDVRLRSLKRSGDIEQGAAVLTEVGRGDVAFDFWDFSTTLDRLAGQQLADFSAQADDADDALGGWPGAPAGALGLAAVLVLLGVRPRLAEYR</sequence>
<keyword evidence="4" id="KW-1185">Reference proteome</keyword>
<feature type="transmembrane region" description="Helical" evidence="2">
    <location>
        <begin position="262"/>
        <end position="284"/>
    </location>
</feature>
<dbReference type="EMBL" id="FRBI01000004">
    <property type="protein sequence ID" value="SHL49584.1"/>
    <property type="molecule type" value="Genomic_DNA"/>
</dbReference>
<dbReference type="STRING" id="310782.SAMN05216499_104272"/>
<keyword evidence="2" id="KW-1133">Transmembrane helix</keyword>
<name>A0A1M7B3V4_9ACTN</name>
<dbReference type="AlphaFoldDB" id="A0A1M7B3V4"/>
<evidence type="ECO:0008006" key="5">
    <source>
        <dbReference type="Google" id="ProtNLM"/>
    </source>
</evidence>
<reference evidence="3 4" key="1">
    <citation type="submission" date="2016-11" db="EMBL/GenBank/DDBJ databases">
        <authorList>
            <person name="Jaros S."/>
            <person name="Januszkiewicz K."/>
            <person name="Wedrychowicz H."/>
        </authorList>
    </citation>
    <scope>NUCLEOTIDE SEQUENCE [LARGE SCALE GENOMIC DNA]</scope>
    <source>
        <strain evidence="3 4">CGMCC 4.2025</strain>
    </source>
</reference>
<evidence type="ECO:0000313" key="3">
    <source>
        <dbReference type="EMBL" id="SHL49584.1"/>
    </source>
</evidence>
<proteinExistence type="predicted"/>
<protein>
    <recommendedName>
        <fullName evidence="5">Secreted protein</fullName>
    </recommendedName>
</protein>